<evidence type="ECO:0000259" key="12">
    <source>
        <dbReference type="Pfam" id="PF07730"/>
    </source>
</evidence>
<evidence type="ECO:0000256" key="8">
    <source>
        <dbReference type="ARBA" id="ARBA00023012"/>
    </source>
</evidence>
<gene>
    <name evidence="13" type="ORF">GKQ77_31675</name>
</gene>
<feature type="transmembrane region" description="Helical" evidence="10">
    <location>
        <begin position="97"/>
        <end position="117"/>
    </location>
</feature>
<evidence type="ECO:0000313" key="14">
    <source>
        <dbReference type="Proteomes" id="UP001197114"/>
    </source>
</evidence>
<evidence type="ECO:0000256" key="4">
    <source>
        <dbReference type="ARBA" id="ARBA00022679"/>
    </source>
</evidence>
<dbReference type="InterPro" id="IPR050482">
    <property type="entry name" value="Sensor_HK_TwoCompSys"/>
</dbReference>
<dbReference type="GO" id="GO:0005524">
    <property type="term" value="F:ATP binding"/>
    <property type="evidence" value="ECO:0007669"/>
    <property type="project" value="UniProtKB-KW"/>
</dbReference>
<evidence type="ECO:0000256" key="1">
    <source>
        <dbReference type="ARBA" id="ARBA00000085"/>
    </source>
</evidence>
<dbReference type="PANTHER" id="PTHR24421">
    <property type="entry name" value="NITRATE/NITRITE SENSOR PROTEIN NARX-RELATED"/>
    <property type="match status" value="1"/>
</dbReference>
<dbReference type="InterPro" id="IPR003594">
    <property type="entry name" value="HATPase_dom"/>
</dbReference>
<dbReference type="EMBL" id="WMBF01000728">
    <property type="protein sequence ID" value="MBW5426067.1"/>
    <property type="molecule type" value="Genomic_DNA"/>
</dbReference>
<organism evidence="13 14">
    <name type="scientific">Streptomyces anatolicus</name>
    <dbReference type="NCBI Taxonomy" id="2675858"/>
    <lineage>
        <taxon>Bacteria</taxon>
        <taxon>Bacillati</taxon>
        <taxon>Actinomycetota</taxon>
        <taxon>Actinomycetes</taxon>
        <taxon>Kitasatosporales</taxon>
        <taxon>Streptomycetaceae</taxon>
        <taxon>Streptomyces</taxon>
    </lineage>
</organism>
<evidence type="ECO:0000256" key="7">
    <source>
        <dbReference type="ARBA" id="ARBA00022840"/>
    </source>
</evidence>
<dbReference type="PANTHER" id="PTHR24421:SF10">
    <property type="entry name" value="NITRATE_NITRITE SENSOR PROTEIN NARQ"/>
    <property type="match status" value="1"/>
</dbReference>
<feature type="transmembrane region" description="Helical" evidence="10">
    <location>
        <begin position="32"/>
        <end position="62"/>
    </location>
</feature>
<evidence type="ECO:0000313" key="13">
    <source>
        <dbReference type="EMBL" id="MBW5426067.1"/>
    </source>
</evidence>
<keyword evidence="14" id="KW-1185">Reference proteome</keyword>
<dbReference type="Proteomes" id="UP001197114">
    <property type="component" value="Unassembled WGS sequence"/>
</dbReference>
<keyword evidence="4" id="KW-0808">Transferase</keyword>
<feature type="non-terminal residue" evidence="13">
    <location>
        <position position="1"/>
    </location>
</feature>
<dbReference type="InterPro" id="IPR036890">
    <property type="entry name" value="HATPase_C_sf"/>
</dbReference>
<feature type="domain" description="Histidine kinase/HSP90-like ATPase" evidence="11">
    <location>
        <begin position="269"/>
        <end position="357"/>
    </location>
</feature>
<dbReference type="SUPFAM" id="SSF55874">
    <property type="entry name" value="ATPase domain of HSP90 chaperone/DNA topoisomerase II/histidine kinase"/>
    <property type="match status" value="1"/>
</dbReference>
<dbReference type="Pfam" id="PF07730">
    <property type="entry name" value="HisKA_3"/>
    <property type="match status" value="1"/>
</dbReference>
<protein>
    <recommendedName>
        <fullName evidence="2">histidine kinase</fullName>
        <ecNumber evidence="2">2.7.13.3</ecNumber>
    </recommendedName>
</protein>
<dbReference type="Pfam" id="PF02518">
    <property type="entry name" value="HATPase_c"/>
    <property type="match status" value="1"/>
</dbReference>
<reference evidence="13 14" key="1">
    <citation type="submission" date="2019-11" db="EMBL/GenBank/DDBJ databases">
        <authorList>
            <person name="Ay H."/>
        </authorList>
    </citation>
    <scope>NUCLEOTIDE SEQUENCE [LARGE SCALE GENOMIC DNA]</scope>
    <source>
        <strain evidence="13 14">BG9H</strain>
    </source>
</reference>
<keyword evidence="8" id="KW-0902">Two-component regulatory system</keyword>
<evidence type="ECO:0000256" key="3">
    <source>
        <dbReference type="ARBA" id="ARBA00022553"/>
    </source>
</evidence>
<dbReference type="InterPro" id="IPR011712">
    <property type="entry name" value="Sig_transdc_His_kin_sub3_dim/P"/>
</dbReference>
<feature type="transmembrane region" description="Helical" evidence="10">
    <location>
        <begin position="74"/>
        <end position="91"/>
    </location>
</feature>
<sequence length="502" mass="53091">LGLGEPRSGPAQLTALATLACATAIRRARPLLAFLLAAALGLLTAPSLFTLSFGPALAVFALLLGRRAARARPALLAFGALAVLGTAKIAVRDVDPVVEWLVLMGTLVFGTVFPWLAGRYWRQARELAAAGWTRADQLEREQRIVADRARLRERARIAQDMHDSLGHELSLIAVRAGALQVAPDLPDPHREAVADLRAAASHATDRLHAIIGLLREDDDERAPLAPTGESVADLVTRAAESGLQIAYEDDRGDERPVTGLDSGGAEPTERTLHRVVQEALTNAAKHAPGAPVTVTVRRGGTSTAVTVTNGRPEHHGSPSDGGTGLRGLRARVTDLGGTFDAGPHGDGFRVTARLPAEGLTPAPPHPGAHLAYARRRTVLAFGVAVTTGVLLVGGTFAWYAYSRTHSVLDPADFARLRVGEPRAEAERVLPDLASSDPPVERAPSPPPAGADCAYYRASGELFTAVPYFRICFDQGGSGDGGARLVDKTVIPTADEMSKERVR</sequence>
<feature type="transmembrane region" description="Helical" evidence="10">
    <location>
        <begin position="378"/>
        <end position="401"/>
    </location>
</feature>
<proteinExistence type="predicted"/>
<evidence type="ECO:0000256" key="10">
    <source>
        <dbReference type="SAM" id="Phobius"/>
    </source>
</evidence>
<keyword evidence="10" id="KW-1133">Transmembrane helix</keyword>
<keyword evidence="10" id="KW-0812">Transmembrane</keyword>
<keyword evidence="3" id="KW-0597">Phosphoprotein</keyword>
<keyword evidence="6" id="KW-0418">Kinase</keyword>
<dbReference type="Gene3D" id="3.30.565.10">
    <property type="entry name" value="Histidine kinase-like ATPase, C-terminal domain"/>
    <property type="match status" value="1"/>
</dbReference>
<evidence type="ECO:0000256" key="9">
    <source>
        <dbReference type="SAM" id="MobiDB-lite"/>
    </source>
</evidence>
<feature type="region of interest" description="Disordered" evidence="9">
    <location>
        <begin position="304"/>
        <end position="325"/>
    </location>
</feature>
<evidence type="ECO:0000256" key="6">
    <source>
        <dbReference type="ARBA" id="ARBA00022777"/>
    </source>
</evidence>
<evidence type="ECO:0000256" key="5">
    <source>
        <dbReference type="ARBA" id="ARBA00022741"/>
    </source>
</evidence>
<feature type="region of interest" description="Disordered" evidence="9">
    <location>
        <begin position="250"/>
        <end position="269"/>
    </location>
</feature>
<accession>A0ABS6YXK5</accession>
<keyword evidence="7 13" id="KW-0067">ATP-binding</keyword>
<keyword evidence="5" id="KW-0547">Nucleotide-binding</keyword>
<dbReference type="EC" id="2.7.13.3" evidence="2"/>
<evidence type="ECO:0000259" key="11">
    <source>
        <dbReference type="Pfam" id="PF02518"/>
    </source>
</evidence>
<keyword evidence="10" id="KW-0472">Membrane</keyword>
<feature type="domain" description="Signal transduction histidine kinase subgroup 3 dimerisation and phosphoacceptor" evidence="12">
    <location>
        <begin position="153"/>
        <end position="218"/>
    </location>
</feature>
<comment type="caution">
    <text evidence="13">The sequence shown here is derived from an EMBL/GenBank/DDBJ whole genome shotgun (WGS) entry which is preliminary data.</text>
</comment>
<comment type="catalytic activity">
    <reaction evidence="1">
        <text>ATP + protein L-histidine = ADP + protein N-phospho-L-histidine.</text>
        <dbReference type="EC" id="2.7.13.3"/>
    </reaction>
</comment>
<dbReference type="CDD" id="cd16917">
    <property type="entry name" value="HATPase_UhpB-NarQ-NarX-like"/>
    <property type="match status" value="1"/>
</dbReference>
<evidence type="ECO:0000256" key="2">
    <source>
        <dbReference type="ARBA" id="ARBA00012438"/>
    </source>
</evidence>
<dbReference type="Gene3D" id="1.20.5.1930">
    <property type="match status" value="1"/>
</dbReference>
<name>A0ABS6YXK5_9ACTN</name>